<dbReference type="NCBIfam" id="TIGR01297">
    <property type="entry name" value="CDF"/>
    <property type="match status" value="1"/>
</dbReference>
<dbReference type="GO" id="GO:0005886">
    <property type="term" value="C:plasma membrane"/>
    <property type="evidence" value="ECO:0007669"/>
    <property type="project" value="TreeGrafter"/>
</dbReference>
<evidence type="ECO:0000256" key="6">
    <source>
        <dbReference type="ARBA" id="ARBA00023136"/>
    </source>
</evidence>
<organism evidence="10 11">
    <name type="scientific">Oryzomicrobium terrae</name>
    <dbReference type="NCBI Taxonomy" id="1735038"/>
    <lineage>
        <taxon>Bacteria</taxon>
        <taxon>Pseudomonadati</taxon>
        <taxon>Pseudomonadota</taxon>
        <taxon>Betaproteobacteria</taxon>
        <taxon>Rhodocyclales</taxon>
        <taxon>Rhodocyclaceae</taxon>
        <taxon>Oryzomicrobium</taxon>
    </lineage>
</organism>
<dbReference type="SUPFAM" id="SSF161111">
    <property type="entry name" value="Cation efflux protein transmembrane domain-like"/>
    <property type="match status" value="1"/>
</dbReference>
<evidence type="ECO:0000259" key="9">
    <source>
        <dbReference type="Pfam" id="PF16916"/>
    </source>
</evidence>
<dbReference type="EMBL" id="CP022579">
    <property type="protein sequence ID" value="QEL64887.1"/>
    <property type="molecule type" value="Genomic_DNA"/>
</dbReference>
<dbReference type="InterPro" id="IPR002524">
    <property type="entry name" value="Cation_efflux"/>
</dbReference>
<dbReference type="InterPro" id="IPR036837">
    <property type="entry name" value="Cation_efflux_CTD_sf"/>
</dbReference>
<dbReference type="Pfam" id="PF16916">
    <property type="entry name" value="ZT_dimer"/>
    <property type="match status" value="1"/>
</dbReference>
<evidence type="ECO:0000256" key="3">
    <source>
        <dbReference type="ARBA" id="ARBA00022448"/>
    </source>
</evidence>
<feature type="transmembrane region" description="Helical" evidence="7">
    <location>
        <begin position="113"/>
        <end position="135"/>
    </location>
</feature>
<feature type="domain" description="Cation efflux protein transmembrane" evidence="8">
    <location>
        <begin position="13"/>
        <end position="206"/>
    </location>
</feature>
<dbReference type="GO" id="GO:0015093">
    <property type="term" value="F:ferrous iron transmembrane transporter activity"/>
    <property type="evidence" value="ECO:0007669"/>
    <property type="project" value="TreeGrafter"/>
</dbReference>
<dbReference type="PANTHER" id="PTHR43840">
    <property type="entry name" value="MITOCHONDRIAL METAL TRANSPORTER 1-RELATED"/>
    <property type="match status" value="1"/>
</dbReference>
<dbReference type="RefSeq" id="WP_246154385.1">
    <property type="nucleotide sequence ID" value="NZ_CP022579.1"/>
</dbReference>
<dbReference type="GO" id="GO:0015341">
    <property type="term" value="F:zinc efflux antiporter activity"/>
    <property type="evidence" value="ECO:0007669"/>
    <property type="project" value="TreeGrafter"/>
</dbReference>
<dbReference type="InterPro" id="IPR027469">
    <property type="entry name" value="Cation_efflux_TMD_sf"/>
</dbReference>
<feature type="transmembrane region" description="Helical" evidence="7">
    <location>
        <begin position="83"/>
        <end position="101"/>
    </location>
</feature>
<name>A0A5C1E9P8_9RHOO</name>
<dbReference type="Gene3D" id="1.20.1510.10">
    <property type="entry name" value="Cation efflux protein transmembrane domain"/>
    <property type="match status" value="1"/>
</dbReference>
<dbReference type="SUPFAM" id="SSF160240">
    <property type="entry name" value="Cation efflux protein cytoplasmic domain-like"/>
    <property type="match status" value="1"/>
</dbReference>
<evidence type="ECO:0000256" key="2">
    <source>
        <dbReference type="ARBA" id="ARBA00008114"/>
    </source>
</evidence>
<feature type="domain" description="Cation efflux protein cytoplasmic" evidence="9">
    <location>
        <begin position="211"/>
        <end position="287"/>
    </location>
</feature>
<protein>
    <submittedName>
        <fullName evidence="10">Cation efflux family protein</fullName>
    </submittedName>
</protein>
<feature type="transmembrane region" description="Helical" evidence="7">
    <location>
        <begin position="12"/>
        <end position="33"/>
    </location>
</feature>
<keyword evidence="4 7" id="KW-0812">Transmembrane</keyword>
<dbReference type="InterPro" id="IPR027470">
    <property type="entry name" value="Cation_efflux_CTD"/>
</dbReference>
<dbReference type="Proteomes" id="UP000323671">
    <property type="component" value="Chromosome"/>
</dbReference>
<dbReference type="KEGG" id="otr:OTERR_14110"/>
<reference evidence="10 11" key="1">
    <citation type="submission" date="2017-07" db="EMBL/GenBank/DDBJ databases">
        <title>Complete genome sequence of Oryzomicrobium terrae TPP412.</title>
        <authorList>
            <person name="Chiu L.-W."/>
            <person name="Lo K.-J."/>
            <person name="Tsai Y.-M."/>
            <person name="Lin S.-S."/>
            <person name="Kuo C.-H."/>
            <person name="Liu C.-T."/>
        </authorList>
    </citation>
    <scope>NUCLEOTIDE SEQUENCE [LARGE SCALE GENOMIC DNA]</scope>
    <source>
        <strain evidence="10 11">TPP412</strain>
    </source>
</reference>
<keyword evidence="3" id="KW-0813">Transport</keyword>
<dbReference type="AlphaFoldDB" id="A0A5C1E9P8"/>
<keyword evidence="6 7" id="KW-0472">Membrane</keyword>
<evidence type="ECO:0000256" key="7">
    <source>
        <dbReference type="SAM" id="Phobius"/>
    </source>
</evidence>
<dbReference type="GO" id="GO:0006882">
    <property type="term" value="P:intracellular zinc ion homeostasis"/>
    <property type="evidence" value="ECO:0007669"/>
    <property type="project" value="TreeGrafter"/>
</dbReference>
<comment type="similarity">
    <text evidence="2">Belongs to the cation diffusion facilitator (CDF) transporter (TC 2.A.4) family.</text>
</comment>
<sequence>MLPDTAQRHHYAWLSIAAALLTITLKTVAWWITGSVGLLSDALESFVNLAGAGFALWMILVTRTPPDDGHPFGHGKAEYFSSGFEGGLIFVAALAIVGTGVQRLLHPEPLEALGWGMAFSGLSTLINFVVALTLARAGKRFNSIALTADSRHLMTDVWTSVGVVAGVLLVALTGQNWLDPVIAIAVGLHIMLEGWRLGQTSVDGLMDRSLEPEQLAELTTALDAVLPPEATYRNLKSRRAGTQSFVQVDILVPGDWSVTRGHDLLDAVEARLEATLPDLAVTTHLEPREASNHG</sequence>
<evidence type="ECO:0000259" key="8">
    <source>
        <dbReference type="Pfam" id="PF01545"/>
    </source>
</evidence>
<dbReference type="PANTHER" id="PTHR43840:SF15">
    <property type="entry name" value="MITOCHONDRIAL METAL TRANSPORTER 1-RELATED"/>
    <property type="match status" value="1"/>
</dbReference>
<dbReference type="InterPro" id="IPR050291">
    <property type="entry name" value="CDF_Transporter"/>
</dbReference>
<dbReference type="Pfam" id="PF01545">
    <property type="entry name" value="Cation_efflux"/>
    <property type="match status" value="1"/>
</dbReference>
<evidence type="ECO:0000256" key="1">
    <source>
        <dbReference type="ARBA" id="ARBA00004141"/>
    </source>
</evidence>
<proteinExistence type="inferred from homology"/>
<evidence type="ECO:0000313" key="10">
    <source>
        <dbReference type="EMBL" id="QEL64887.1"/>
    </source>
</evidence>
<keyword evidence="5 7" id="KW-1133">Transmembrane helix</keyword>
<keyword evidence="11" id="KW-1185">Reference proteome</keyword>
<feature type="transmembrane region" description="Helical" evidence="7">
    <location>
        <begin position="45"/>
        <end position="62"/>
    </location>
</feature>
<evidence type="ECO:0000313" key="11">
    <source>
        <dbReference type="Proteomes" id="UP000323671"/>
    </source>
</evidence>
<evidence type="ECO:0000256" key="4">
    <source>
        <dbReference type="ARBA" id="ARBA00022692"/>
    </source>
</evidence>
<comment type="subcellular location">
    <subcellularLocation>
        <location evidence="1">Membrane</location>
        <topology evidence="1">Multi-pass membrane protein</topology>
    </subcellularLocation>
</comment>
<gene>
    <name evidence="10" type="ORF">OTERR_14110</name>
</gene>
<dbReference type="Gene3D" id="3.30.70.1350">
    <property type="entry name" value="Cation efflux protein, cytoplasmic domain"/>
    <property type="match status" value="1"/>
</dbReference>
<dbReference type="InterPro" id="IPR058533">
    <property type="entry name" value="Cation_efflux_TM"/>
</dbReference>
<dbReference type="GO" id="GO:0015086">
    <property type="term" value="F:cadmium ion transmembrane transporter activity"/>
    <property type="evidence" value="ECO:0007669"/>
    <property type="project" value="TreeGrafter"/>
</dbReference>
<accession>A0A5C1E9P8</accession>
<evidence type="ECO:0000256" key="5">
    <source>
        <dbReference type="ARBA" id="ARBA00022989"/>
    </source>
</evidence>